<sequence length="287" mass="30764">MNMNDPFASLDPLAKPKTVAERLLDTSSNSRCNPLPVQSPDLIHHANASRMGDVGIHAYAGNMINPGQPNANYNYNNMGGMGNIQLMDHNMANTPMAQPVMYENIRNLLQQKPKVVNMESSSSITLGDSSLDFLETLGSPSGFSKIATRVPETVNDTFSSEVVSNDGKSIHNGNGSSKEKKGALADRLSVNRRITQEVQRAQLHFSADAFGPSEGTSKLSGIGLKNAAKSPNSLKKVMTVDEFAGNETTYDSDTIFGGVDVFSSQNDSFQEPSKSSGSVASESGLLW</sequence>
<feature type="compositionally biased region" description="Low complexity" evidence="1">
    <location>
        <begin position="273"/>
        <end position="287"/>
    </location>
</feature>
<dbReference type="EMBL" id="CAIX01000005">
    <property type="protein sequence ID" value="CCI40091.1"/>
    <property type="molecule type" value="Genomic_DNA"/>
</dbReference>
<dbReference type="InParanoid" id="A0A024G002"/>
<gene>
    <name evidence="2" type="ORF">BN9_008750</name>
</gene>
<evidence type="ECO:0000313" key="3">
    <source>
        <dbReference type="Proteomes" id="UP000053237"/>
    </source>
</evidence>
<evidence type="ECO:0000256" key="1">
    <source>
        <dbReference type="SAM" id="MobiDB-lite"/>
    </source>
</evidence>
<name>A0A024G002_9STRA</name>
<evidence type="ECO:0000313" key="2">
    <source>
        <dbReference type="EMBL" id="CCI40091.1"/>
    </source>
</evidence>
<proteinExistence type="predicted"/>
<organism evidence="2 3">
    <name type="scientific">Albugo candida</name>
    <dbReference type="NCBI Taxonomy" id="65357"/>
    <lineage>
        <taxon>Eukaryota</taxon>
        <taxon>Sar</taxon>
        <taxon>Stramenopiles</taxon>
        <taxon>Oomycota</taxon>
        <taxon>Peronosporomycetes</taxon>
        <taxon>Albuginales</taxon>
        <taxon>Albuginaceae</taxon>
        <taxon>Albugo</taxon>
    </lineage>
</organism>
<reference evidence="2 3" key="1">
    <citation type="submission" date="2012-05" db="EMBL/GenBank/DDBJ databases">
        <title>Recombination and specialization in a pathogen metapopulation.</title>
        <authorList>
            <person name="Gardiner A."/>
            <person name="Kemen E."/>
            <person name="Schultz-Larsen T."/>
            <person name="MacLean D."/>
            <person name="Van Oosterhout C."/>
            <person name="Jones J.D.G."/>
        </authorList>
    </citation>
    <scope>NUCLEOTIDE SEQUENCE [LARGE SCALE GENOMIC DNA]</scope>
    <source>
        <strain evidence="2 3">Ac Nc2</strain>
    </source>
</reference>
<dbReference type="Proteomes" id="UP000053237">
    <property type="component" value="Unassembled WGS sequence"/>
</dbReference>
<protein>
    <submittedName>
        <fullName evidence="2">Uncharacterized protein</fullName>
    </submittedName>
</protein>
<dbReference type="AlphaFoldDB" id="A0A024G002"/>
<keyword evidence="3" id="KW-1185">Reference proteome</keyword>
<dbReference type="OrthoDB" id="168252at2759"/>
<feature type="region of interest" description="Disordered" evidence="1">
    <location>
        <begin position="265"/>
        <end position="287"/>
    </location>
</feature>
<accession>A0A024G002</accession>
<comment type="caution">
    <text evidence="2">The sequence shown here is derived from an EMBL/GenBank/DDBJ whole genome shotgun (WGS) entry which is preliminary data.</text>
</comment>